<name>A0A0E9XG61_ANGAN</name>
<dbReference type="AlphaFoldDB" id="A0A0E9XG61"/>
<organism evidence="2">
    <name type="scientific">Anguilla anguilla</name>
    <name type="common">European freshwater eel</name>
    <name type="synonym">Muraena anguilla</name>
    <dbReference type="NCBI Taxonomy" id="7936"/>
    <lineage>
        <taxon>Eukaryota</taxon>
        <taxon>Metazoa</taxon>
        <taxon>Chordata</taxon>
        <taxon>Craniata</taxon>
        <taxon>Vertebrata</taxon>
        <taxon>Euteleostomi</taxon>
        <taxon>Actinopterygii</taxon>
        <taxon>Neopterygii</taxon>
        <taxon>Teleostei</taxon>
        <taxon>Anguilliformes</taxon>
        <taxon>Anguillidae</taxon>
        <taxon>Anguilla</taxon>
    </lineage>
</organism>
<reference evidence="2" key="2">
    <citation type="journal article" date="2015" name="Fish Shellfish Immunol.">
        <title>Early steps in the European eel (Anguilla anguilla)-Vibrio vulnificus interaction in the gills: Role of the RtxA13 toxin.</title>
        <authorList>
            <person name="Callol A."/>
            <person name="Pajuelo D."/>
            <person name="Ebbesson L."/>
            <person name="Teles M."/>
            <person name="MacKenzie S."/>
            <person name="Amaro C."/>
        </authorList>
    </citation>
    <scope>NUCLEOTIDE SEQUENCE</scope>
</reference>
<proteinExistence type="predicted"/>
<evidence type="ECO:0000256" key="1">
    <source>
        <dbReference type="SAM" id="MobiDB-lite"/>
    </source>
</evidence>
<evidence type="ECO:0000313" key="2">
    <source>
        <dbReference type="EMBL" id="JAI00811.1"/>
    </source>
</evidence>
<reference evidence="2" key="1">
    <citation type="submission" date="2014-11" db="EMBL/GenBank/DDBJ databases">
        <authorList>
            <person name="Amaro Gonzalez C."/>
        </authorList>
    </citation>
    <scope>NUCLEOTIDE SEQUENCE</scope>
</reference>
<sequence>MGAAEQISNTVKLPTRTGPLLHKMRASGPNWRPGPLREGAYKPTFNTICHKVTI</sequence>
<feature type="compositionally biased region" description="Polar residues" evidence="1">
    <location>
        <begin position="1"/>
        <end position="12"/>
    </location>
</feature>
<dbReference type="EMBL" id="GBXM01007767">
    <property type="protein sequence ID" value="JAI00811.1"/>
    <property type="molecule type" value="Transcribed_RNA"/>
</dbReference>
<accession>A0A0E9XG61</accession>
<feature type="region of interest" description="Disordered" evidence="1">
    <location>
        <begin position="1"/>
        <end position="37"/>
    </location>
</feature>
<protein>
    <submittedName>
        <fullName evidence="2">Uncharacterized protein</fullName>
    </submittedName>
</protein>